<evidence type="ECO:0000256" key="1">
    <source>
        <dbReference type="ARBA" id="ARBA00006139"/>
    </source>
</evidence>
<dbReference type="NCBIfam" id="TIGR00077">
    <property type="entry name" value="lspA"/>
    <property type="match status" value="1"/>
</dbReference>
<dbReference type="EMBL" id="AM180252">
    <property type="protein sequence ID" value="CAJ55106.1"/>
    <property type="molecule type" value="Genomic_DNA"/>
</dbReference>
<dbReference type="Proteomes" id="UP000002430">
    <property type="component" value="Chromosome"/>
</dbReference>
<dbReference type="PANTHER" id="PTHR33695:SF1">
    <property type="entry name" value="LIPOPROTEIN SIGNAL PEPTIDASE"/>
    <property type="match status" value="1"/>
</dbReference>
<evidence type="ECO:0000256" key="3">
    <source>
        <dbReference type="ARBA" id="ARBA00022670"/>
    </source>
</evidence>
<dbReference type="Pfam" id="PF01252">
    <property type="entry name" value="Peptidase_A8"/>
    <property type="match status" value="1"/>
</dbReference>
<comment type="similarity">
    <text evidence="1 9 11">Belongs to the peptidase A8 family.</text>
</comment>
<evidence type="ECO:0000256" key="2">
    <source>
        <dbReference type="ARBA" id="ARBA00022475"/>
    </source>
</evidence>
<comment type="pathway">
    <text evidence="9">Protein modification; lipoprotein biosynthesis (signal peptide cleavage).</text>
</comment>
<dbReference type="PANTHER" id="PTHR33695">
    <property type="entry name" value="LIPOPROTEIN SIGNAL PEPTIDASE"/>
    <property type="match status" value="1"/>
</dbReference>
<evidence type="ECO:0000313" key="12">
    <source>
        <dbReference type="EMBL" id="CAJ55106.1"/>
    </source>
</evidence>
<feature type="transmembrane region" description="Helical" evidence="9">
    <location>
        <begin position="63"/>
        <end position="83"/>
    </location>
</feature>
<gene>
    <name evidence="12" type="primary">lsp</name>
    <name evidence="9" type="synonym">lspA</name>
    <name evidence="12" type="ordered locus">LI1052</name>
</gene>
<dbReference type="EC" id="3.4.23.36" evidence="9"/>
<dbReference type="KEGG" id="lip:LI1052"/>
<evidence type="ECO:0000256" key="4">
    <source>
        <dbReference type="ARBA" id="ARBA00022692"/>
    </source>
</evidence>
<dbReference type="UniPathway" id="UPA00665"/>
<keyword evidence="3 9" id="KW-0645">Protease</keyword>
<name>Q1MPH1_LAWIP</name>
<dbReference type="OrthoDB" id="9810259at2"/>
<dbReference type="PROSITE" id="PS00855">
    <property type="entry name" value="SPASE_II"/>
    <property type="match status" value="1"/>
</dbReference>
<dbReference type="eggNOG" id="COG0597">
    <property type="taxonomic scope" value="Bacteria"/>
</dbReference>
<proteinExistence type="inferred from homology"/>
<dbReference type="HOGENOM" id="CLU_083252_3_1_7"/>
<dbReference type="InterPro" id="IPR001872">
    <property type="entry name" value="Peptidase_A8"/>
</dbReference>
<evidence type="ECO:0000313" key="13">
    <source>
        <dbReference type="Proteomes" id="UP000002430"/>
    </source>
</evidence>
<evidence type="ECO:0000256" key="7">
    <source>
        <dbReference type="ARBA" id="ARBA00022989"/>
    </source>
</evidence>
<dbReference type="STRING" id="363253.LI1052"/>
<evidence type="ECO:0000256" key="6">
    <source>
        <dbReference type="ARBA" id="ARBA00022801"/>
    </source>
</evidence>
<organism evidence="12 13">
    <name type="scientific">Lawsonia intracellularis (strain PHE/MN1-00)</name>
    <dbReference type="NCBI Taxonomy" id="363253"/>
    <lineage>
        <taxon>Bacteria</taxon>
        <taxon>Pseudomonadati</taxon>
        <taxon>Thermodesulfobacteriota</taxon>
        <taxon>Desulfovibrionia</taxon>
        <taxon>Desulfovibrionales</taxon>
        <taxon>Desulfovibrionaceae</taxon>
        <taxon>Lawsonia</taxon>
    </lineage>
</organism>
<dbReference type="GO" id="GO:0006508">
    <property type="term" value="P:proteolysis"/>
    <property type="evidence" value="ECO:0007669"/>
    <property type="project" value="UniProtKB-KW"/>
</dbReference>
<evidence type="ECO:0000256" key="9">
    <source>
        <dbReference type="HAMAP-Rule" id="MF_00161"/>
    </source>
</evidence>
<evidence type="ECO:0000256" key="5">
    <source>
        <dbReference type="ARBA" id="ARBA00022750"/>
    </source>
</evidence>
<dbReference type="PRINTS" id="PR00781">
    <property type="entry name" value="LIPOSIGPTASE"/>
</dbReference>
<feature type="active site" evidence="9">
    <location>
        <position position="119"/>
    </location>
</feature>
<comment type="caution">
    <text evidence="9">Lacks conserved residue(s) required for the propagation of feature annotation.</text>
</comment>
<keyword evidence="2 9" id="KW-1003">Cell membrane</keyword>
<keyword evidence="5 9" id="KW-0064">Aspartyl protease</keyword>
<evidence type="ECO:0000256" key="11">
    <source>
        <dbReference type="RuleBase" id="RU004181"/>
    </source>
</evidence>
<comment type="catalytic activity">
    <reaction evidence="9 10">
        <text>Release of signal peptides from bacterial membrane prolipoproteins. Hydrolyzes -Xaa-Yaa-Zaa-|-(S,diacylglyceryl)Cys-, in which Xaa is hydrophobic (preferably Leu), and Yaa (Ala or Ser) and Zaa (Gly or Ala) have small, neutral side chains.</text>
        <dbReference type="EC" id="3.4.23.36"/>
    </reaction>
</comment>
<accession>Q1MPH1</accession>
<dbReference type="AlphaFoldDB" id="Q1MPH1"/>
<keyword evidence="6 9" id="KW-0378">Hydrolase</keyword>
<feature type="active site" evidence="9">
    <location>
        <position position="137"/>
    </location>
</feature>
<evidence type="ECO:0000256" key="8">
    <source>
        <dbReference type="ARBA" id="ARBA00023136"/>
    </source>
</evidence>
<keyword evidence="12" id="KW-0449">Lipoprotein</keyword>
<protein>
    <recommendedName>
        <fullName evidence="9">Lipoprotein signal peptidase</fullName>
        <ecNumber evidence="9">3.4.23.36</ecNumber>
    </recommendedName>
    <alternativeName>
        <fullName evidence="9">Prolipoprotein signal peptidase</fullName>
    </alternativeName>
    <alternativeName>
        <fullName evidence="9">Signal peptidase II</fullName>
        <shortName evidence="9">SPase II</shortName>
    </alternativeName>
</protein>
<sequence length="164" mass="19083">MRYCIISLVALIIFLADQLTKFWITHIIPLYSSINVIPDFFDLVNIRNRGAAFGFLNRSDIEWQFWLFLGATFWAIVIIFFLARSAHSNERFLFWGLGCILGGALGNLFDRLRIRAVIDFLDFYIGDWHWPAFNVADIAICCGGFLVLISMWHNEKIKRNTIKE</sequence>
<keyword evidence="13" id="KW-1185">Reference proteome</keyword>
<keyword evidence="8 9" id="KW-0472">Membrane</keyword>
<comment type="function">
    <text evidence="9 10">This protein specifically catalyzes the removal of signal peptides from prolipoproteins.</text>
</comment>
<keyword evidence="4 9" id="KW-0812">Transmembrane</keyword>
<feature type="transmembrane region" description="Helical" evidence="9">
    <location>
        <begin position="92"/>
        <end position="109"/>
    </location>
</feature>
<reference evidence="12 13" key="1">
    <citation type="submission" date="2005-11" db="EMBL/GenBank/DDBJ databases">
        <title>The complete genome sequence of Lawsonia intracellularis: the causative agent of proliferative enteropathy.</title>
        <authorList>
            <person name="Kaur K."/>
            <person name="Zhang Q."/>
            <person name="Beckler D."/>
            <person name="Munir S."/>
            <person name="Li L."/>
            <person name="Kinsley K."/>
            <person name="Herron L."/>
            <person name="Peterson A."/>
            <person name="May B."/>
            <person name="Singh S."/>
            <person name="Gebhart C."/>
            <person name="Kapur V."/>
        </authorList>
    </citation>
    <scope>NUCLEOTIDE SEQUENCE [LARGE SCALE GENOMIC DNA]</scope>
    <source>
        <strain evidence="12 13">PHE/MN1-00</strain>
    </source>
</reference>
<dbReference type="GO" id="GO:0005886">
    <property type="term" value="C:plasma membrane"/>
    <property type="evidence" value="ECO:0007669"/>
    <property type="project" value="UniProtKB-UniRule"/>
</dbReference>
<keyword evidence="7 9" id="KW-1133">Transmembrane helix</keyword>
<evidence type="ECO:0000256" key="10">
    <source>
        <dbReference type="RuleBase" id="RU000594"/>
    </source>
</evidence>
<feature type="transmembrane region" description="Helical" evidence="9">
    <location>
        <begin position="129"/>
        <end position="149"/>
    </location>
</feature>
<dbReference type="RefSeq" id="WP_011527135.1">
    <property type="nucleotide sequence ID" value="NC_008011.1"/>
</dbReference>
<dbReference type="GO" id="GO:0004190">
    <property type="term" value="F:aspartic-type endopeptidase activity"/>
    <property type="evidence" value="ECO:0007669"/>
    <property type="project" value="UniProtKB-UniRule"/>
</dbReference>
<dbReference type="HAMAP" id="MF_00161">
    <property type="entry name" value="LspA"/>
    <property type="match status" value="1"/>
</dbReference>